<evidence type="ECO:0000256" key="1">
    <source>
        <dbReference type="SAM" id="MobiDB-lite"/>
    </source>
</evidence>
<feature type="compositionally biased region" description="Basic residues" evidence="1">
    <location>
        <begin position="51"/>
        <end position="62"/>
    </location>
</feature>
<comment type="caution">
    <text evidence="2">The sequence shown here is derived from an EMBL/GenBank/DDBJ whole genome shotgun (WGS) entry which is preliminary data.</text>
</comment>
<gene>
    <name evidence="2" type="ORF">DR980_12390</name>
</gene>
<name>A0A366AXL7_9FLAO</name>
<feature type="region of interest" description="Disordered" evidence="1">
    <location>
        <begin position="46"/>
        <end position="85"/>
    </location>
</feature>
<organism evidence="2 3">
    <name type="scientific">Flavobacterium psychrolimnae</name>
    <dbReference type="NCBI Taxonomy" id="249351"/>
    <lineage>
        <taxon>Bacteria</taxon>
        <taxon>Pseudomonadati</taxon>
        <taxon>Bacteroidota</taxon>
        <taxon>Flavobacteriia</taxon>
        <taxon>Flavobacteriales</taxon>
        <taxon>Flavobacteriaceae</taxon>
        <taxon>Flavobacterium</taxon>
    </lineage>
</organism>
<dbReference type="Proteomes" id="UP000253676">
    <property type="component" value="Unassembled WGS sequence"/>
</dbReference>
<proteinExistence type="predicted"/>
<protein>
    <submittedName>
        <fullName evidence="2">Uncharacterized protein</fullName>
    </submittedName>
</protein>
<reference evidence="2 3" key="1">
    <citation type="submission" date="2018-07" db="EMBL/GenBank/DDBJ databases">
        <title>Complete genome sequence of Flavobacterium psychrolimnae LMG 22018.</title>
        <authorList>
            <person name="Kim D.-U."/>
        </authorList>
    </citation>
    <scope>NUCLEOTIDE SEQUENCE [LARGE SCALE GENOMIC DNA]</scope>
    <source>
        <strain evidence="2 3">LMG 22018</strain>
    </source>
</reference>
<sequence>MFLLHQGKRKRTSLNALNPLFFPFPTLKGGKKKHQDIILKRTKLSSPFRAGAKRKFQTKRPRSPLLPPPLNKKHKKQRKSKVAAVRELSLKSERLGLRNGTLR</sequence>
<dbReference type="AlphaFoldDB" id="A0A366AXL7"/>
<evidence type="ECO:0000313" key="3">
    <source>
        <dbReference type="Proteomes" id="UP000253676"/>
    </source>
</evidence>
<dbReference type="EMBL" id="QNUX01000012">
    <property type="protein sequence ID" value="RBN49486.1"/>
    <property type="molecule type" value="Genomic_DNA"/>
</dbReference>
<feature type="compositionally biased region" description="Basic residues" evidence="1">
    <location>
        <begin position="71"/>
        <end position="81"/>
    </location>
</feature>
<evidence type="ECO:0000313" key="2">
    <source>
        <dbReference type="EMBL" id="RBN49486.1"/>
    </source>
</evidence>
<accession>A0A366AXL7</accession>
<keyword evidence="3" id="KW-1185">Reference proteome</keyword>